<keyword evidence="10" id="KW-0472">Membrane</keyword>
<evidence type="ECO:0000256" key="9">
    <source>
        <dbReference type="ARBA" id="ARBA00023128"/>
    </source>
</evidence>
<dbReference type="PANTHER" id="PTHR12964">
    <property type="entry name" value="NADH-UBIQUINONE OXIDOREDUCTASE B14 SUBUNIT"/>
    <property type="match status" value="1"/>
</dbReference>
<comment type="similarity">
    <text evidence="2">Belongs to the complex I LYR family.</text>
</comment>
<sequence length="164" mass="19544">MDTPNPDGQQKHRKTSVNIGKNYITNYFGKNNFAQKTEKPWAGREAIKRAVQQVRPILSVDREEARKRALNLYKAWYRQIPYIVMDYDIPMTVEQCRSKLREQFVKDRHVTDIRVIDMLVIKGQMELKETVEIWKQKGHIMRYWKESQEPKPTDFLSKFVQGVN</sequence>
<reference evidence="15 16" key="1">
    <citation type="journal article" date="2007" name="Nature">
        <title>Evolution of genes and genomes on the Drosophila phylogeny.</title>
        <authorList>
            <consortium name="Drosophila 12 Genomes Consortium"/>
            <person name="Clark A.G."/>
            <person name="Eisen M.B."/>
            <person name="Smith D.R."/>
            <person name="Bergman C.M."/>
            <person name="Oliver B."/>
            <person name="Markow T.A."/>
            <person name="Kaufman T.C."/>
            <person name="Kellis M."/>
            <person name="Gelbart W."/>
            <person name="Iyer V.N."/>
            <person name="Pollard D.A."/>
            <person name="Sackton T.B."/>
            <person name="Larracuente A.M."/>
            <person name="Singh N.D."/>
            <person name="Abad J.P."/>
            <person name="Abt D.N."/>
            <person name="Adryan B."/>
            <person name="Aguade M."/>
            <person name="Akashi H."/>
            <person name="Anderson W.W."/>
            <person name="Aquadro C.F."/>
            <person name="Ardell D.H."/>
            <person name="Arguello R."/>
            <person name="Artieri C.G."/>
            <person name="Barbash D.A."/>
            <person name="Barker D."/>
            <person name="Barsanti P."/>
            <person name="Batterham P."/>
            <person name="Batzoglou S."/>
            <person name="Begun D."/>
            <person name="Bhutkar A."/>
            <person name="Blanco E."/>
            <person name="Bosak S.A."/>
            <person name="Bradley R.K."/>
            <person name="Brand A.D."/>
            <person name="Brent M.R."/>
            <person name="Brooks A.N."/>
            <person name="Brown R.H."/>
            <person name="Butlin R.K."/>
            <person name="Caggese C."/>
            <person name="Calvi B.R."/>
            <person name="Bernardo de Carvalho A."/>
            <person name="Caspi A."/>
            <person name="Castrezana S."/>
            <person name="Celniker S.E."/>
            <person name="Chang J.L."/>
            <person name="Chapple C."/>
            <person name="Chatterji S."/>
            <person name="Chinwalla A."/>
            <person name="Civetta A."/>
            <person name="Clifton S.W."/>
            <person name="Comeron J.M."/>
            <person name="Costello J.C."/>
            <person name="Coyne J.A."/>
            <person name="Daub J."/>
            <person name="David R.G."/>
            <person name="Delcher A.L."/>
            <person name="Delehaunty K."/>
            <person name="Do C.B."/>
            <person name="Ebling H."/>
            <person name="Edwards K."/>
            <person name="Eickbush T."/>
            <person name="Evans J.D."/>
            <person name="Filipski A."/>
            <person name="Findeiss S."/>
            <person name="Freyhult E."/>
            <person name="Fulton L."/>
            <person name="Fulton R."/>
            <person name="Garcia A.C."/>
            <person name="Gardiner A."/>
            <person name="Garfield D.A."/>
            <person name="Garvin B.E."/>
            <person name="Gibson G."/>
            <person name="Gilbert D."/>
            <person name="Gnerre S."/>
            <person name="Godfrey J."/>
            <person name="Good R."/>
            <person name="Gotea V."/>
            <person name="Gravely B."/>
            <person name="Greenberg A.J."/>
            <person name="Griffiths-Jones S."/>
            <person name="Gross S."/>
            <person name="Guigo R."/>
            <person name="Gustafson E.A."/>
            <person name="Haerty W."/>
            <person name="Hahn M.W."/>
            <person name="Halligan D.L."/>
            <person name="Halpern A.L."/>
            <person name="Halter G.M."/>
            <person name="Han M.V."/>
            <person name="Heger A."/>
            <person name="Hillier L."/>
            <person name="Hinrichs A.S."/>
            <person name="Holmes I."/>
            <person name="Hoskins R.A."/>
            <person name="Hubisz M.J."/>
            <person name="Hultmark D."/>
            <person name="Huntley M.A."/>
            <person name="Jaffe D.B."/>
            <person name="Jagadeeshan S."/>
            <person name="Jeck W.R."/>
            <person name="Johnson J."/>
            <person name="Jones C.D."/>
            <person name="Jordan W.C."/>
            <person name="Karpen G.H."/>
            <person name="Kataoka E."/>
            <person name="Keightley P.D."/>
            <person name="Kheradpour P."/>
            <person name="Kirkness E.F."/>
            <person name="Koerich L.B."/>
            <person name="Kristiansen K."/>
            <person name="Kudrna D."/>
            <person name="Kulathinal R.J."/>
            <person name="Kumar S."/>
            <person name="Kwok R."/>
            <person name="Lander E."/>
            <person name="Langley C.H."/>
            <person name="Lapoint R."/>
            <person name="Lazzaro B.P."/>
            <person name="Lee S.J."/>
            <person name="Levesque L."/>
            <person name="Li R."/>
            <person name="Lin C.F."/>
            <person name="Lin M.F."/>
            <person name="Lindblad-Toh K."/>
            <person name="Llopart A."/>
            <person name="Long M."/>
            <person name="Low L."/>
            <person name="Lozovsky E."/>
            <person name="Lu J."/>
            <person name="Luo M."/>
            <person name="Machado C.A."/>
            <person name="Makalowski W."/>
            <person name="Marzo M."/>
            <person name="Matsuda M."/>
            <person name="Matzkin L."/>
            <person name="McAllister B."/>
            <person name="McBride C.S."/>
            <person name="McKernan B."/>
            <person name="McKernan K."/>
            <person name="Mendez-Lago M."/>
            <person name="Minx P."/>
            <person name="Mollenhauer M.U."/>
            <person name="Montooth K."/>
            <person name="Mount S.M."/>
            <person name="Mu X."/>
            <person name="Myers E."/>
            <person name="Negre B."/>
            <person name="Newfeld S."/>
            <person name="Nielsen R."/>
            <person name="Noor M.A."/>
            <person name="O'Grady P."/>
            <person name="Pachter L."/>
            <person name="Papaceit M."/>
            <person name="Parisi M.J."/>
            <person name="Parisi M."/>
            <person name="Parts L."/>
            <person name="Pedersen J.S."/>
            <person name="Pesole G."/>
            <person name="Phillippy A.M."/>
            <person name="Ponting C.P."/>
            <person name="Pop M."/>
            <person name="Porcelli D."/>
            <person name="Powell J.R."/>
            <person name="Prohaska S."/>
            <person name="Pruitt K."/>
            <person name="Puig M."/>
            <person name="Quesneville H."/>
            <person name="Ram K.R."/>
            <person name="Rand D."/>
            <person name="Rasmussen M.D."/>
            <person name="Reed L.K."/>
            <person name="Reenan R."/>
            <person name="Reily A."/>
            <person name="Remington K.A."/>
            <person name="Rieger T.T."/>
            <person name="Ritchie M.G."/>
            <person name="Robin C."/>
            <person name="Rogers Y.H."/>
            <person name="Rohde C."/>
            <person name="Rozas J."/>
            <person name="Rubenfield M.J."/>
            <person name="Ruiz A."/>
            <person name="Russo S."/>
            <person name="Salzberg S.L."/>
            <person name="Sanchez-Gracia A."/>
            <person name="Saranga D.J."/>
            <person name="Sato H."/>
            <person name="Schaeffer S.W."/>
            <person name="Schatz M.C."/>
            <person name="Schlenke T."/>
            <person name="Schwartz R."/>
            <person name="Segarra C."/>
            <person name="Singh R.S."/>
            <person name="Sirot L."/>
            <person name="Sirota M."/>
            <person name="Sisneros N.B."/>
            <person name="Smith C.D."/>
            <person name="Smith T.F."/>
            <person name="Spieth J."/>
            <person name="Stage D.E."/>
            <person name="Stark A."/>
            <person name="Stephan W."/>
            <person name="Strausberg R.L."/>
            <person name="Strempel S."/>
            <person name="Sturgill D."/>
            <person name="Sutton G."/>
            <person name="Sutton G.G."/>
            <person name="Tao W."/>
            <person name="Teichmann S."/>
            <person name="Tobari Y.N."/>
            <person name="Tomimura Y."/>
            <person name="Tsolas J.M."/>
            <person name="Valente V.L."/>
            <person name="Venter E."/>
            <person name="Venter J.C."/>
            <person name="Vicario S."/>
            <person name="Vieira F.G."/>
            <person name="Vilella A.J."/>
            <person name="Villasante A."/>
            <person name="Walenz B."/>
            <person name="Wang J."/>
            <person name="Wasserman M."/>
            <person name="Watts T."/>
            <person name="Wilson D."/>
            <person name="Wilson R.K."/>
            <person name="Wing R.A."/>
            <person name="Wolfner M.F."/>
            <person name="Wong A."/>
            <person name="Wong G.K."/>
            <person name="Wu C.I."/>
            <person name="Wu G."/>
            <person name="Yamamoto D."/>
            <person name="Yang H.P."/>
            <person name="Yang S.P."/>
            <person name="Yorke J.A."/>
            <person name="Yoshida K."/>
            <person name="Zdobnov E."/>
            <person name="Zhang P."/>
            <person name="Zhang Y."/>
            <person name="Zimin A.V."/>
            <person name="Baldwin J."/>
            <person name="Abdouelleil A."/>
            <person name="Abdulkadir J."/>
            <person name="Abebe A."/>
            <person name="Abera B."/>
            <person name="Abreu J."/>
            <person name="Acer S.C."/>
            <person name="Aftuck L."/>
            <person name="Alexander A."/>
            <person name="An P."/>
            <person name="Anderson E."/>
            <person name="Anderson S."/>
            <person name="Arachi H."/>
            <person name="Azer M."/>
            <person name="Bachantsang P."/>
            <person name="Barry A."/>
            <person name="Bayul T."/>
            <person name="Berlin A."/>
            <person name="Bessette D."/>
            <person name="Bloom T."/>
            <person name="Blye J."/>
            <person name="Boguslavskiy L."/>
            <person name="Bonnet C."/>
            <person name="Boukhgalter B."/>
            <person name="Bourzgui I."/>
            <person name="Brown A."/>
            <person name="Cahill P."/>
            <person name="Channer S."/>
            <person name="Cheshatsang Y."/>
            <person name="Chuda L."/>
            <person name="Citroen M."/>
            <person name="Collymore A."/>
            <person name="Cooke P."/>
            <person name="Costello M."/>
            <person name="D'Aco K."/>
            <person name="Daza R."/>
            <person name="De Haan G."/>
            <person name="DeGray S."/>
            <person name="DeMaso C."/>
            <person name="Dhargay N."/>
            <person name="Dooley K."/>
            <person name="Dooley E."/>
            <person name="Doricent M."/>
            <person name="Dorje P."/>
            <person name="Dorjee K."/>
            <person name="Dupes A."/>
            <person name="Elong R."/>
            <person name="Falk J."/>
            <person name="Farina A."/>
            <person name="Faro S."/>
            <person name="Ferguson D."/>
            <person name="Fisher S."/>
            <person name="Foley C.D."/>
            <person name="Franke A."/>
            <person name="Friedrich D."/>
            <person name="Gadbois L."/>
            <person name="Gearin G."/>
            <person name="Gearin C.R."/>
            <person name="Giannoukos G."/>
            <person name="Goode T."/>
            <person name="Graham J."/>
            <person name="Grandbois E."/>
            <person name="Grewal S."/>
            <person name="Gyaltsen K."/>
            <person name="Hafez N."/>
            <person name="Hagos B."/>
            <person name="Hall J."/>
            <person name="Henson C."/>
            <person name="Hollinger A."/>
            <person name="Honan T."/>
            <person name="Huard M.D."/>
            <person name="Hughes L."/>
            <person name="Hurhula B."/>
            <person name="Husby M.E."/>
            <person name="Kamat A."/>
            <person name="Kanga B."/>
            <person name="Kashin S."/>
            <person name="Khazanovich D."/>
            <person name="Kisner P."/>
            <person name="Lance K."/>
            <person name="Lara M."/>
            <person name="Lee W."/>
            <person name="Lennon N."/>
            <person name="Letendre F."/>
            <person name="LeVine R."/>
            <person name="Lipovsky A."/>
            <person name="Liu X."/>
            <person name="Liu J."/>
            <person name="Liu S."/>
            <person name="Lokyitsang T."/>
            <person name="Lokyitsang Y."/>
            <person name="Lubonja R."/>
            <person name="Lui A."/>
            <person name="MacDonald P."/>
            <person name="Magnisalis V."/>
            <person name="Maru K."/>
            <person name="Matthews C."/>
            <person name="McCusker W."/>
            <person name="McDonough S."/>
            <person name="Mehta T."/>
            <person name="Meldrim J."/>
            <person name="Meneus L."/>
            <person name="Mihai O."/>
            <person name="Mihalev A."/>
            <person name="Mihova T."/>
            <person name="Mittelman R."/>
            <person name="Mlenga V."/>
            <person name="Montmayeur A."/>
            <person name="Mulrain L."/>
            <person name="Navidi A."/>
            <person name="Naylor J."/>
            <person name="Negash T."/>
            <person name="Nguyen T."/>
            <person name="Nguyen N."/>
            <person name="Nicol R."/>
            <person name="Norbu C."/>
            <person name="Norbu N."/>
            <person name="Novod N."/>
            <person name="O'Neill B."/>
            <person name="Osman S."/>
            <person name="Markiewicz E."/>
            <person name="Oyono O.L."/>
            <person name="Patti C."/>
            <person name="Phunkhang P."/>
            <person name="Pierre F."/>
            <person name="Priest M."/>
            <person name="Raghuraman S."/>
            <person name="Rege F."/>
            <person name="Reyes R."/>
            <person name="Rise C."/>
            <person name="Rogov P."/>
            <person name="Ross K."/>
            <person name="Ryan E."/>
            <person name="Settipalli S."/>
            <person name="Shea T."/>
            <person name="Sherpa N."/>
            <person name="Shi L."/>
            <person name="Shih D."/>
            <person name="Sparrow T."/>
            <person name="Spaulding J."/>
            <person name="Stalker J."/>
            <person name="Stange-Thomann N."/>
            <person name="Stavropoulos S."/>
            <person name="Stone C."/>
            <person name="Strader C."/>
            <person name="Tesfaye S."/>
            <person name="Thomson T."/>
            <person name="Thoulutsang Y."/>
            <person name="Thoulutsang D."/>
            <person name="Topham K."/>
            <person name="Topping I."/>
            <person name="Tsamla T."/>
            <person name="Vassiliev H."/>
            <person name="Vo A."/>
            <person name="Wangchuk T."/>
            <person name="Wangdi T."/>
            <person name="Weiand M."/>
            <person name="Wilkinson J."/>
            <person name="Wilson A."/>
            <person name="Yadav S."/>
            <person name="Young G."/>
            <person name="Yu Q."/>
            <person name="Zembek L."/>
            <person name="Zhong D."/>
            <person name="Zimmer A."/>
            <person name="Zwirko Z."/>
            <person name="Jaffe D.B."/>
            <person name="Alvarez P."/>
            <person name="Brockman W."/>
            <person name="Butler J."/>
            <person name="Chin C."/>
            <person name="Gnerre S."/>
            <person name="Grabherr M."/>
            <person name="Kleber M."/>
            <person name="Mauceli E."/>
            <person name="MacCallum I."/>
        </authorList>
    </citation>
    <scope>NUCLEOTIDE SEQUENCE [LARGE SCALE GENOMIC DNA]</scope>
    <source>
        <strain evidence="16">MSH-3 / Tucson 14011-0111.49</strain>
    </source>
</reference>
<proteinExistence type="inferred from homology"/>
<keyword evidence="8" id="KW-0249">Electron transport</keyword>
<dbReference type="InterPro" id="IPR045299">
    <property type="entry name" value="Complex1_LYR_NDUFA6_LYRM6"/>
</dbReference>
<dbReference type="PhylomeDB" id="B4GGR1"/>
<dbReference type="GO" id="GO:0005743">
    <property type="term" value="C:mitochondrial inner membrane"/>
    <property type="evidence" value="ECO:0007669"/>
    <property type="project" value="UniProtKB-SubCell"/>
</dbReference>
<dbReference type="OrthoDB" id="14535at2759"/>
<evidence type="ECO:0000256" key="13">
    <source>
        <dbReference type="ARBA" id="ARBA00046116"/>
    </source>
</evidence>
<dbReference type="Pfam" id="PF05347">
    <property type="entry name" value="Complex1_LYR"/>
    <property type="match status" value="1"/>
</dbReference>
<protein>
    <recommendedName>
        <fullName evidence="4">NADH dehydrogenase [ubiquinone] 1 alpha subcomplex subunit 6</fullName>
    </recommendedName>
    <alternativeName>
        <fullName evidence="11">Complex I-B14</fullName>
    </alternativeName>
    <alternativeName>
        <fullName evidence="12">NADH-ubiquinone oxidoreductase B14 subunit</fullName>
    </alternativeName>
</protein>
<keyword evidence="7" id="KW-0999">Mitochondrion inner membrane</keyword>
<dbReference type="HOGENOM" id="CLU_111660_3_0_1"/>
<dbReference type="AlphaFoldDB" id="B4GGR1"/>
<evidence type="ECO:0000256" key="11">
    <source>
        <dbReference type="ARBA" id="ARBA00030213"/>
    </source>
</evidence>
<dbReference type="OMA" id="NMHMESI"/>
<dbReference type="STRING" id="7234.B4GGR1"/>
<keyword evidence="16" id="KW-1185">Reference proteome</keyword>
<evidence type="ECO:0000256" key="10">
    <source>
        <dbReference type="ARBA" id="ARBA00023136"/>
    </source>
</evidence>
<organism evidence="16">
    <name type="scientific">Drosophila persimilis</name>
    <name type="common">Fruit fly</name>
    <dbReference type="NCBI Taxonomy" id="7234"/>
    <lineage>
        <taxon>Eukaryota</taxon>
        <taxon>Metazoa</taxon>
        <taxon>Ecdysozoa</taxon>
        <taxon>Arthropoda</taxon>
        <taxon>Hexapoda</taxon>
        <taxon>Insecta</taxon>
        <taxon>Pterygota</taxon>
        <taxon>Neoptera</taxon>
        <taxon>Endopterygota</taxon>
        <taxon>Diptera</taxon>
        <taxon>Brachycera</taxon>
        <taxon>Muscomorpha</taxon>
        <taxon>Ephydroidea</taxon>
        <taxon>Drosophilidae</taxon>
        <taxon>Drosophila</taxon>
        <taxon>Sophophora</taxon>
    </lineage>
</organism>
<evidence type="ECO:0000256" key="3">
    <source>
        <dbReference type="ARBA" id="ARBA00011790"/>
    </source>
</evidence>
<dbReference type="InterPro" id="IPR008011">
    <property type="entry name" value="Complex1_LYR_dom"/>
</dbReference>
<keyword evidence="5" id="KW-0813">Transport</keyword>
<evidence type="ECO:0000256" key="7">
    <source>
        <dbReference type="ARBA" id="ARBA00022792"/>
    </source>
</evidence>
<dbReference type="CDD" id="cd20266">
    <property type="entry name" value="Complex1_LYR_NDUFA6_LYRM6"/>
    <property type="match status" value="1"/>
</dbReference>
<dbReference type="eggNOG" id="KOG3426">
    <property type="taxonomic scope" value="Eukaryota"/>
</dbReference>
<comment type="subunit">
    <text evidence="3">Mammalian complex I is composed of 45 different subunits.</text>
</comment>
<evidence type="ECO:0000259" key="14">
    <source>
        <dbReference type="Pfam" id="PF05347"/>
    </source>
</evidence>
<name>B4GGR1_DROPE</name>
<dbReference type="GO" id="GO:0045271">
    <property type="term" value="C:respiratory chain complex I"/>
    <property type="evidence" value="ECO:0007669"/>
    <property type="project" value="EnsemblMetazoa"/>
</dbReference>
<gene>
    <name evidence="15" type="primary">Dper\GL17089</name>
    <name evidence="15" type="ORF">Dper_GL17089</name>
</gene>
<comment type="subcellular location">
    <subcellularLocation>
        <location evidence="1">Mitochondrion inner membrane</location>
        <topology evidence="1">Peripheral membrane protein</topology>
        <orientation evidence="1">Matrix side</orientation>
    </subcellularLocation>
</comment>
<evidence type="ECO:0000256" key="8">
    <source>
        <dbReference type="ARBA" id="ARBA00022982"/>
    </source>
</evidence>
<evidence type="ECO:0000256" key="5">
    <source>
        <dbReference type="ARBA" id="ARBA00022448"/>
    </source>
</evidence>
<dbReference type="EMBL" id="CH479183">
    <property type="protein sequence ID" value="EDW35681.1"/>
    <property type="molecule type" value="Genomic_DNA"/>
</dbReference>
<evidence type="ECO:0000256" key="12">
    <source>
        <dbReference type="ARBA" id="ARBA00032352"/>
    </source>
</evidence>
<dbReference type="InterPro" id="IPR016488">
    <property type="entry name" value="NADH_Ub_cplx-1_asu_su-6"/>
</dbReference>
<evidence type="ECO:0000313" key="16">
    <source>
        <dbReference type="Proteomes" id="UP000008744"/>
    </source>
</evidence>
<evidence type="ECO:0000313" key="15">
    <source>
        <dbReference type="EMBL" id="EDW35681.1"/>
    </source>
</evidence>
<evidence type="ECO:0000256" key="2">
    <source>
        <dbReference type="ARBA" id="ARBA00009508"/>
    </source>
</evidence>
<evidence type="ECO:0000256" key="6">
    <source>
        <dbReference type="ARBA" id="ARBA00022660"/>
    </source>
</evidence>
<keyword evidence="6" id="KW-0679">Respiratory chain</keyword>
<accession>B4GGR1</accession>
<feature type="domain" description="Complex 1 LYR protein" evidence="14">
    <location>
        <begin position="76"/>
        <end position="129"/>
    </location>
</feature>
<dbReference type="PANTHER" id="PTHR12964:SF0">
    <property type="entry name" value="NADH DEHYDROGENASE [UBIQUINONE] 1 ALPHA SUBCOMPLEX SUBUNIT 6"/>
    <property type="match status" value="1"/>
</dbReference>
<evidence type="ECO:0000256" key="1">
    <source>
        <dbReference type="ARBA" id="ARBA00004443"/>
    </source>
</evidence>
<comment type="function">
    <text evidence="13">Accessory subunit of the mitochondrial membrane respiratory chain NADH dehydrogenase (Complex I), that is believed to be not involved in catalysis. Required for proper complex I assembly. Complex I functions in the transfer of electrons from NADH to the respiratory chain. The immediate electron acceptor for the enzyme is believed to be ubiquinone.</text>
</comment>
<dbReference type="Proteomes" id="UP000008744">
    <property type="component" value="Unassembled WGS sequence"/>
</dbReference>
<keyword evidence="9" id="KW-0496">Mitochondrion</keyword>
<dbReference type="GO" id="GO:0006979">
    <property type="term" value="P:response to oxidative stress"/>
    <property type="evidence" value="ECO:0007669"/>
    <property type="project" value="TreeGrafter"/>
</dbReference>
<evidence type="ECO:0000256" key="4">
    <source>
        <dbReference type="ARBA" id="ARBA00016386"/>
    </source>
</evidence>